<dbReference type="Pfam" id="PF07702">
    <property type="entry name" value="UTRA"/>
    <property type="match status" value="1"/>
</dbReference>
<dbReference type="GO" id="GO:0003700">
    <property type="term" value="F:DNA-binding transcription factor activity"/>
    <property type="evidence" value="ECO:0007669"/>
    <property type="project" value="InterPro"/>
</dbReference>
<dbReference type="EMBL" id="CP053642">
    <property type="protein sequence ID" value="QKD80556.1"/>
    <property type="molecule type" value="Genomic_DNA"/>
</dbReference>
<keyword evidence="2" id="KW-0238">DNA-binding</keyword>
<dbReference type="PRINTS" id="PR00035">
    <property type="entry name" value="HTHGNTR"/>
</dbReference>
<dbReference type="InterPro" id="IPR036390">
    <property type="entry name" value="WH_DNA-bd_sf"/>
</dbReference>
<dbReference type="KEGG" id="amam:HPC72_02725"/>
<dbReference type="Proteomes" id="UP000504752">
    <property type="component" value="Chromosome"/>
</dbReference>
<sequence>MPDPSPTPRQAPPTVGRAPRVVEIQLDRKSPVPLYFQISEPIAEAILSGELPVGTRLEDELSMAKRLAVSRPTARQALQRLVDRGLLTRRRGVGTLVSPTRVHRPMELTSLHSDLESAGHKVSTEVLEHDEHPADAAEAASLEVTEGTQIVRLSRLRTADGEPIAVLTNLIPADICPSRQALATGGLYDLLRAEQVIPTTARQTIGARPATAAEARALGEKRGTALLTATRTTYDASGRVIEYGSHVYRASRYSFTTTLFST</sequence>
<dbReference type="GO" id="GO:0003677">
    <property type="term" value="F:DNA binding"/>
    <property type="evidence" value="ECO:0007669"/>
    <property type="project" value="UniProtKB-KW"/>
</dbReference>
<accession>A0A6M8B924</accession>
<evidence type="ECO:0000313" key="5">
    <source>
        <dbReference type="EMBL" id="QKD80556.1"/>
    </source>
</evidence>
<dbReference type="GO" id="GO:0045892">
    <property type="term" value="P:negative regulation of DNA-templated transcription"/>
    <property type="evidence" value="ECO:0007669"/>
    <property type="project" value="TreeGrafter"/>
</dbReference>
<dbReference type="SUPFAM" id="SSF46785">
    <property type="entry name" value="Winged helix' DNA-binding domain"/>
    <property type="match status" value="1"/>
</dbReference>
<keyword evidence="1" id="KW-0805">Transcription regulation</keyword>
<evidence type="ECO:0000256" key="1">
    <source>
        <dbReference type="ARBA" id="ARBA00023015"/>
    </source>
</evidence>
<protein>
    <submittedName>
        <fullName evidence="5">GntR family transcriptional regulator</fullName>
    </submittedName>
</protein>
<dbReference type="PANTHER" id="PTHR44846">
    <property type="entry name" value="MANNOSYL-D-GLYCERATE TRANSPORT/METABOLISM SYSTEM REPRESSOR MNGR-RELATED"/>
    <property type="match status" value="1"/>
</dbReference>
<evidence type="ECO:0000256" key="2">
    <source>
        <dbReference type="ARBA" id="ARBA00023125"/>
    </source>
</evidence>
<dbReference type="PROSITE" id="PS50949">
    <property type="entry name" value="HTH_GNTR"/>
    <property type="match status" value="1"/>
</dbReference>
<dbReference type="InterPro" id="IPR011663">
    <property type="entry name" value="UTRA"/>
</dbReference>
<dbReference type="RefSeq" id="WP_159524003.1">
    <property type="nucleotide sequence ID" value="NZ_CP053642.1"/>
</dbReference>
<dbReference type="SUPFAM" id="SSF64288">
    <property type="entry name" value="Chorismate lyase-like"/>
    <property type="match status" value="1"/>
</dbReference>
<organism evidence="5 6">
    <name type="scientific">Actinomyces marmotae</name>
    <dbReference type="NCBI Taxonomy" id="2737173"/>
    <lineage>
        <taxon>Bacteria</taxon>
        <taxon>Bacillati</taxon>
        <taxon>Actinomycetota</taxon>
        <taxon>Actinomycetes</taxon>
        <taxon>Actinomycetales</taxon>
        <taxon>Actinomycetaceae</taxon>
        <taxon>Actinomyces</taxon>
    </lineage>
</organism>
<keyword evidence="3" id="KW-0804">Transcription</keyword>
<dbReference type="Gene3D" id="3.40.1410.10">
    <property type="entry name" value="Chorismate lyase-like"/>
    <property type="match status" value="1"/>
</dbReference>
<evidence type="ECO:0000313" key="6">
    <source>
        <dbReference type="Proteomes" id="UP000504752"/>
    </source>
</evidence>
<dbReference type="InterPro" id="IPR000524">
    <property type="entry name" value="Tscrpt_reg_HTH_GntR"/>
</dbReference>
<dbReference type="SMART" id="SM00866">
    <property type="entry name" value="UTRA"/>
    <property type="match status" value="1"/>
</dbReference>
<keyword evidence="6" id="KW-1185">Reference proteome</keyword>
<feature type="domain" description="HTH gntR-type" evidence="4">
    <location>
        <begin position="32"/>
        <end position="100"/>
    </location>
</feature>
<proteinExistence type="predicted"/>
<dbReference type="Pfam" id="PF00392">
    <property type="entry name" value="GntR"/>
    <property type="match status" value="1"/>
</dbReference>
<dbReference type="CDD" id="cd07377">
    <property type="entry name" value="WHTH_GntR"/>
    <property type="match status" value="1"/>
</dbReference>
<dbReference type="SMART" id="SM00345">
    <property type="entry name" value="HTH_GNTR"/>
    <property type="match status" value="1"/>
</dbReference>
<evidence type="ECO:0000259" key="4">
    <source>
        <dbReference type="PROSITE" id="PS50949"/>
    </source>
</evidence>
<dbReference type="Gene3D" id="1.10.10.10">
    <property type="entry name" value="Winged helix-like DNA-binding domain superfamily/Winged helix DNA-binding domain"/>
    <property type="match status" value="1"/>
</dbReference>
<dbReference type="AlphaFoldDB" id="A0A6M8B924"/>
<dbReference type="InterPro" id="IPR028978">
    <property type="entry name" value="Chorismate_lyase_/UTRA_dom_sf"/>
</dbReference>
<evidence type="ECO:0000256" key="3">
    <source>
        <dbReference type="ARBA" id="ARBA00023163"/>
    </source>
</evidence>
<name>A0A6M8B924_9ACTO</name>
<dbReference type="PANTHER" id="PTHR44846:SF17">
    <property type="entry name" value="GNTR-FAMILY TRANSCRIPTIONAL REGULATOR"/>
    <property type="match status" value="1"/>
</dbReference>
<dbReference type="InterPro" id="IPR050679">
    <property type="entry name" value="Bact_HTH_transcr_reg"/>
</dbReference>
<gene>
    <name evidence="5" type="ORF">HPC72_02725</name>
</gene>
<reference evidence="5 6" key="1">
    <citation type="submission" date="2020-05" db="EMBL/GenBank/DDBJ databases">
        <title>Actinomyces sp. zg-325.</title>
        <authorList>
            <person name="Yang C."/>
        </authorList>
    </citation>
    <scope>NUCLEOTIDE SEQUENCE [LARGE SCALE GENOMIC DNA]</scope>
    <source>
        <strain evidence="6">zg-325</strain>
    </source>
</reference>
<dbReference type="InterPro" id="IPR036388">
    <property type="entry name" value="WH-like_DNA-bd_sf"/>
</dbReference>